<dbReference type="PROSITE" id="PS51462">
    <property type="entry name" value="NUDIX"/>
    <property type="match status" value="1"/>
</dbReference>
<evidence type="ECO:0000313" key="5">
    <source>
        <dbReference type="Proteomes" id="UP001596110"/>
    </source>
</evidence>
<dbReference type="PRINTS" id="PR00502">
    <property type="entry name" value="NUDIXFAMILY"/>
</dbReference>
<evidence type="ECO:0000256" key="2">
    <source>
        <dbReference type="ARBA" id="ARBA00022801"/>
    </source>
</evidence>
<organism evidence="4 5">
    <name type="scientific">Streptococcus caledonicus</name>
    <dbReference type="NCBI Taxonomy" id="2614158"/>
    <lineage>
        <taxon>Bacteria</taxon>
        <taxon>Bacillati</taxon>
        <taxon>Bacillota</taxon>
        <taxon>Bacilli</taxon>
        <taxon>Lactobacillales</taxon>
        <taxon>Streptococcaceae</taxon>
        <taxon>Streptococcus</taxon>
    </lineage>
</organism>
<accession>A0ABW0UEX4</accession>
<dbReference type="EMBL" id="JBHSOJ010000016">
    <property type="protein sequence ID" value="MFC5631274.1"/>
    <property type="molecule type" value="Genomic_DNA"/>
</dbReference>
<dbReference type="PANTHER" id="PTHR43046">
    <property type="entry name" value="GDP-MANNOSE MANNOSYL HYDROLASE"/>
    <property type="match status" value="1"/>
</dbReference>
<dbReference type="RefSeq" id="WP_156805233.1">
    <property type="nucleotide sequence ID" value="NZ_JBHSOJ010000016.1"/>
</dbReference>
<feature type="domain" description="Nudix hydrolase" evidence="3">
    <location>
        <begin position="6"/>
        <end position="135"/>
    </location>
</feature>
<name>A0ABW0UEX4_9STRE</name>
<reference evidence="5" key="1">
    <citation type="journal article" date="2019" name="Int. J. Syst. Evol. Microbiol.">
        <title>The Global Catalogue of Microorganisms (GCM) 10K type strain sequencing project: providing services to taxonomists for standard genome sequencing and annotation.</title>
        <authorList>
            <consortium name="The Broad Institute Genomics Platform"/>
            <consortium name="The Broad Institute Genome Sequencing Center for Infectious Disease"/>
            <person name="Wu L."/>
            <person name="Ma J."/>
        </authorList>
    </citation>
    <scope>NUCLEOTIDE SEQUENCE [LARGE SCALE GENOMIC DNA]</scope>
    <source>
        <strain evidence="5">DT43</strain>
    </source>
</reference>
<evidence type="ECO:0000256" key="1">
    <source>
        <dbReference type="ARBA" id="ARBA00001946"/>
    </source>
</evidence>
<proteinExistence type="predicted"/>
<dbReference type="InterPro" id="IPR020476">
    <property type="entry name" value="Nudix_hydrolase"/>
</dbReference>
<evidence type="ECO:0000259" key="3">
    <source>
        <dbReference type="PROSITE" id="PS51462"/>
    </source>
</evidence>
<dbReference type="SUPFAM" id="SSF55811">
    <property type="entry name" value="Nudix"/>
    <property type="match status" value="1"/>
</dbReference>
<keyword evidence="2" id="KW-0378">Hydrolase</keyword>
<evidence type="ECO:0000313" key="4">
    <source>
        <dbReference type="EMBL" id="MFC5631274.1"/>
    </source>
</evidence>
<comment type="caution">
    <text evidence="4">The sequence shown here is derived from an EMBL/GenBank/DDBJ whole genome shotgun (WGS) entry which is preliminary data.</text>
</comment>
<dbReference type="CDD" id="cd18875">
    <property type="entry name" value="NUDIX_Hydrolase"/>
    <property type="match status" value="1"/>
</dbReference>
<comment type="cofactor">
    <cofactor evidence="1">
        <name>Mg(2+)</name>
        <dbReference type="ChEBI" id="CHEBI:18420"/>
    </cofactor>
</comment>
<dbReference type="Gene3D" id="3.90.79.10">
    <property type="entry name" value="Nucleoside Triphosphate Pyrophosphohydrolase"/>
    <property type="match status" value="1"/>
</dbReference>
<protein>
    <submittedName>
        <fullName evidence="4">8-oxo-dGTP diphosphatase</fullName>
    </submittedName>
</protein>
<dbReference type="InterPro" id="IPR015797">
    <property type="entry name" value="NUDIX_hydrolase-like_dom_sf"/>
</dbReference>
<dbReference type="Pfam" id="PF00293">
    <property type="entry name" value="NUDIX"/>
    <property type="match status" value="1"/>
</dbReference>
<gene>
    <name evidence="4" type="ORF">ACFPQ3_06715</name>
</gene>
<dbReference type="Proteomes" id="UP001596110">
    <property type="component" value="Unassembled WGS sequence"/>
</dbReference>
<dbReference type="PANTHER" id="PTHR43046:SF2">
    <property type="entry name" value="8-OXO-DGTP DIPHOSPHATASE-RELATED"/>
    <property type="match status" value="1"/>
</dbReference>
<keyword evidence="5" id="KW-1185">Reference proteome</keyword>
<sequence>MPRSEEVILTNMCMIENERGEVVMQIRNPDRYAWDGAAYPGGHIEKGESLHESVVREVYEETGLTIKNPRLIGVKHFHTRGEGIRYLVFLYKATEFEGDIRSSEEGEIKWVPKTDFKTIDLADSMDDIIQFYEEKNASELFYLRDVNDILQRQFL</sequence>
<dbReference type="InterPro" id="IPR000086">
    <property type="entry name" value="NUDIX_hydrolase_dom"/>
</dbReference>